<keyword evidence="5 7" id="KW-0472">Membrane</keyword>
<dbReference type="AlphaFoldDB" id="A0A0Q3HGQ2"/>
<dbReference type="EnsemblPlants" id="KQJ92666">
    <property type="protein sequence ID" value="KQJ92666"/>
    <property type="gene ID" value="BRADI_4g45370v3"/>
</dbReference>
<reference evidence="10" key="3">
    <citation type="submission" date="2018-08" db="UniProtKB">
        <authorList>
            <consortium name="EnsemblPlants"/>
        </authorList>
    </citation>
    <scope>IDENTIFICATION</scope>
    <source>
        <strain evidence="10">cv. Bd21</strain>
    </source>
</reference>
<evidence type="ECO:0000313" key="10">
    <source>
        <dbReference type="EnsemblPlants" id="KQJ92666"/>
    </source>
</evidence>
<evidence type="ECO:0000256" key="1">
    <source>
        <dbReference type="ARBA" id="ARBA00004651"/>
    </source>
</evidence>
<comment type="subcellular location">
    <subcellularLocation>
        <location evidence="1">Cell membrane</location>
        <topology evidence="1">Multi-pass membrane protein</topology>
    </subcellularLocation>
</comment>
<evidence type="ECO:0000256" key="4">
    <source>
        <dbReference type="ARBA" id="ARBA00022989"/>
    </source>
</evidence>
<sequence>MGMGMADGCSNKQNVRLEMAAAPSSSSRGRSMAGRRWRSSMASGLRAALACTIVGVVSVYAPPALLRHITFPAFSYVVTVIIITDDATVGAALRAVASAAHATAMGAVPSVLALWLAQRMGESSSTTSSVLGTSALVALSAFAVAVPESPGPVAKRIALGQIIIIYVAKFRQLPTTNNGLGVVVQHPANVVACTALGAAAALLAVLLPWPRLATREVEEKSVAYMENAAERVRLLVDAFLLRATVTAEEEEDEEEEEVTSGRRRRRWCVAACMSEAHRLASASAALLRRITSVKGDLQWERVVRLGAAGTMPAADEQERIEMPIKGMEIAVSSTNYLPRPAADQAEMTIINLSCLEQMRDQIRLSLLTATSTSHHITKMNNNNKRSTTMSLFGGAAAERHELELSPFLFLFSMHLLRHPTLLLSHSLPDSTNKVTPACPQLEEPDQDDQQEDQQDSEPEEESKMSTDKEQKKKCRTLLVRRWGLQSSRLKMASKCAVSLGLAVLLGLLFNNDHGFWSGLIVATTMAPAARGSTWAVAVARAHGTAIGSVYGVLACLLSQQRHLMELRFLALLPWIVLATFLKRSRAYGPAGGVAAALSGIIIVGRRYDEPPMAFTISRLVETFIGLSCTVATDLAFQPKAMPSARARTQLPRCFAALRDCLARLPSLRKNQQEQHKMLLEQVALLGKYAAEAGAEPNFLWMAPFPASCYAKVHGSLSRMAQLLGLYLHAQAIIVDNTSYGSQLLAGTDVKRFHNRLSASLPELELDEEDTDFDLEDGNGKWCEDMAVVVKSFIGHAREALLQEEEEEEEQHQQLNAYCLGSIGFCMGEMMKEAQQLEALMLDLSLQLQPTN</sequence>
<dbReference type="PANTHER" id="PTHR30509:SF9">
    <property type="entry name" value="MULTIDRUG RESISTANCE PROTEIN MDTO"/>
    <property type="match status" value="1"/>
</dbReference>
<keyword evidence="11" id="KW-1185">Reference proteome</keyword>
<dbReference type="Pfam" id="PF13515">
    <property type="entry name" value="FUSC_2"/>
    <property type="match status" value="1"/>
</dbReference>
<dbReference type="EMBL" id="CM000883">
    <property type="protein sequence ID" value="KQJ92666.2"/>
    <property type="molecule type" value="Genomic_DNA"/>
</dbReference>
<protein>
    <recommendedName>
        <fullName evidence="8">Integral membrane bound transporter domain-containing protein</fullName>
    </recommendedName>
</protein>
<evidence type="ECO:0000256" key="7">
    <source>
        <dbReference type="SAM" id="Phobius"/>
    </source>
</evidence>
<reference evidence="9 10" key="1">
    <citation type="journal article" date="2010" name="Nature">
        <title>Genome sequencing and analysis of the model grass Brachypodium distachyon.</title>
        <authorList>
            <consortium name="International Brachypodium Initiative"/>
        </authorList>
    </citation>
    <scope>NUCLEOTIDE SEQUENCE [LARGE SCALE GENOMIC DNA]</scope>
    <source>
        <strain evidence="9">Bd21</strain>
        <strain evidence="10">cv. Bd21</strain>
    </source>
</reference>
<accession>A0A0Q3HGQ2</accession>
<evidence type="ECO:0000256" key="6">
    <source>
        <dbReference type="SAM" id="MobiDB-lite"/>
    </source>
</evidence>
<keyword evidence="4 7" id="KW-1133">Transmembrane helix</keyword>
<dbReference type="GO" id="GO:0005886">
    <property type="term" value="C:plasma membrane"/>
    <property type="evidence" value="ECO:0000318"/>
    <property type="project" value="GO_Central"/>
</dbReference>
<feature type="domain" description="Integral membrane bound transporter" evidence="8">
    <location>
        <begin position="501"/>
        <end position="630"/>
    </location>
</feature>
<dbReference type="ExpressionAtlas" id="A0A0Q3HGQ2">
    <property type="expression patterns" value="baseline and differential"/>
</dbReference>
<keyword evidence="2" id="KW-1003">Cell membrane</keyword>
<evidence type="ECO:0000256" key="2">
    <source>
        <dbReference type="ARBA" id="ARBA00022475"/>
    </source>
</evidence>
<evidence type="ECO:0000256" key="3">
    <source>
        <dbReference type="ARBA" id="ARBA00022692"/>
    </source>
</evidence>
<name>A0A0Q3HGQ2_BRADI</name>
<keyword evidence="3 7" id="KW-0812">Transmembrane</keyword>
<organism evidence="9">
    <name type="scientific">Brachypodium distachyon</name>
    <name type="common">Purple false brome</name>
    <name type="synonym">Trachynia distachya</name>
    <dbReference type="NCBI Taxonomy" id="15368"/>
    <lineage>
        <taxon>Eukaryota</taxon>
        <taxon>Viridiplantae</taxon>
        <taxon>Streptophyta</taxon>
        <taxon>Embryophyta</taxon>
        <taxon>Tracheophyta</taxon>
        <taxon>Spermatophyta</taxon>
        <taxon>Magnoliopsida</taxon>
        <taxon>Liliopsida</taxon>
        <taxon>Poales</taxon>
        <taxon>Poaceae</taxon>
        <taxon>BOP clade</taxon>
        <taxon>Pooideae</taxon>
        <taxon>Stipodae</taxon>
        <taxon>Brachypodieae</taxon>
        <taxon>Brachypodium</taxon>
    </lineage>
</organism>
<dbReference type="Proteomes" id="UP000008810">
    <property type="component" value="Chromosome 4"/>
</dbReference>
<dbReference type="STRING" id="15368.A0A0Q3HGQ2"/>
<evidence type="ECO:0000313" key="9">
    <source>
        <dbReference type="EMBL" id="KQJ92666.2"/>
    </source>
</evidence>
<proteinExistence type="predicted"/>
<gene>
    <name evidence="10" type="primary">LOC100831379</name>
    <name evidence="9" type="ORF">BRADI_4g45370v3</name>
</gene>
<dbReference type="RefSeq" id="XP_003577182.3">
    <property type="nucleotide sequence ID" value="XM_003577134.4"/>
</dbReference>
<dbReference type="Gramene" id="KQJ92666">
    <property type="protein sequence ID" value="KQJ92666"/>
    <property type="gene ID" value="BRADI_4g45370v3"/>
</dbReference>
<dbReference type="OrthoDB" id="68611at2759"/>
<dbReference type="KEGG" id="bdi:100831379"/>
<feature type="compositionally biased region" description="Acidic residues" evidence="6">
    <location>
        <begin position="442"/>
        <end position="460"/>
    </location>
</feature>
<feature type="compositionally biased region" description="Basic and acidic residues" evidence="6">
    <location>
        <begin position="461"/>
        <end position="470"/>
    </location>
</feature>
<dbReference type="InterPro" id="IPR049453">
    <property type="entry name" value="Memb_transporter_dom"/>
</dbReference>
<feature type="region of interest" description="Disordered" evidence="6">
    <location>
        <begin position="428"/>
        <end position="470"/>
    </location>
</feature>
<dbReference type="PANTHER" id="PTHR30509">
    <property type="entry name" value="P-HYDROXYBENZOIC ACID EFFLUX PUMP SUBUNIT-RELATED"/>
    <property type="match status" value="1"/>
</dbReference>
<dbReference type="GeneID" id="100831379"/>
<feature type="transmembrane region" description="Helical" evidence="7">
    <location>
        <begin position="40"/>
        <end position="59"/>
    </location>
</feature>
<evidence type="ECO:0000256" key="5">
    <source>
        <dbReference type="ARBA" id="ARBA00023136"/>
    </source>
</evidence>
<evidence type="ECO:0000259" key="8">
    <source>
        <dbReference type="Pfam" id="PF13515"/>
    </source>
</evidence>
<reference evidence="9" key="2">
    <citation type="submission" date="2017-06" db="EMBL/GenBank/DDBJ databases">
        <title>WGS assembly of Brachypodium distachyon.</title>
        <authorList>
            <consortium name="The International Brachypodium Initiative"/>
            <person name="Lucas S."/>
            <person name="Harmon-Smith M."/>
            <person name="Lail K."/>
            <person name="Tice H."/>
            <person name="Grimwood J."/>
            <person name="Bruce D."/>
            <person name="Barry K."/>
            <person name="Shu S."/>
            <person name="Lindquist E."/>
            <person name="Wang M."/>
            <person name="Pitluck S."/>
            <person name="Vogel J.P."/>
            <person name="Garvin D.F."/>
            <person name="Mockler T.C."/>
            <person name="Schmutz J."/>
            <person name="Rokhsar D."/>
            <person name="Bevan M.W."/>
        </authorList>
    </citation>
    <scope>NUCLEOTIDE SEQUENCE</scope>
    <source>
        <strain evidence="9">Bd21</strain>
    </source>
</reference>
<evidence type="ECO:0000313" key="11">
    <source>
        <dbReference type="Proteomes" id="UP000008810"/>
    </source>
</evidence>